<dbReference type="PANTHER" id="PTHR31232">
    <property type="match status" value="1"/>
</dbReference>
<keyword evidence="3 6" id="KW-0713">Self-incompatibility</keyword>
<evidence type="ECO:0000313" key="7">
    <source>
        <dbReference type="EMBL" id="KAK9724827.1"/>
    </source>
</evidence>
<dbReference type="GO" id="GO:0005576">
    <property type="term" value="C:extracellular region"/>
    <property type="evidence" value="ECO:0007669"/>
    <property type="project" value="UniProtKB-SubCell"/>
</dbReference>
<feature type="signal peptide" evidence="6">
    <location>
        <begin position="1"/>
        <end position="29"/>
    </location>
</feature>
<dbReference type="PANTHER" id="PTHR31232:SF155">
    <property type="entry name" value="PLANT SELF-INCOMPATIBILITY PROTEIN S1 FAMILY"/>
    <property type="match status" value="1"/>
</dbReference>
<dbReference type="EMBL" id="JBDFQZ010000005">
    <property type="protein sequence ID" value="KAK9724827.1"/>
    <property type="molecule type" value="Genomic_DNA"/>
</dbReference>
<protein>
    <recommendedName>
        <fullName evidence="6">S-protein homolog</fullName>
    </recommendedName>
</protein>
<comment type="similarity">
    <text evidence="2 6">Belongs to the plant self-incompatibility (S1) protein family.</text>
</comment>
<dbReference type="AlphaFoldDB" id="A0AAW1KWD6"/>
<gene>
    <name evidence="7" type="ORF">RND81_05G101300</name>
</gene>
<evidence type="ECO:0000256" key="5">
    <source>
        <dbReference type="ARBA" id="ARBA00022729"/>
    </source>
</evidence>
<keyword evidence="8" id="KW-1185">Reference proteome</keyword>
<dbReference type="GO" id="GO:0060320">
    <property type="term" value="P:rejection of self pollen"/>
    <property type="evidence" value="ECO:0007669"/>
    <property type="project" value="UniProtKB-KW"/>
</dbReference>
<feature type="chain" id="PRO_5043110360" description="S-protein homolog" evidence="6">
    <location>
        <begin position="30"/>
        <end position="147"/>
    </location>
</feature>
<keyword evidence="5 6" id="KW-0732">Signal</keyword>
<organism evidence="7 8">
    <name type="scientific">Saponaria officinalis</name>
    <name type="common">Common soapwort</name>
    <name type="synonym">Lychnis saponaria</name>
    <dbReference type="NCBI Taxonomy" id="3572"/>
    <lineage>
        <taxon>Eukaryota</taxon>
        <taxon>Viridiplantae</taxon>
        <taxon>Streptophyta</taxon>
        <taxon>Embryophyta</taxon>
        <taxon>Tracheophyta</taxon>
        <taxon>Spermatophyta</taxon>
        <taxon>Magnoliopsida</taxon>
        <taxon>eudicotyledons</taxon>
        <taxon>Gunneridae</taxon>
        <taxon>Pentapetalae</taxon>
        <taxon>Caryophyllales</taxon>
        <taxon>Caryophyllaceae</taxon>
        <taxon>Caryophylleae</taxon>
        <taxon>Saponaria</taxon>
    </lineage>
</organism>
<evidence type="ECO:0000256" key="2">
    <source>
        <dbReference type="ARBA" id="ARBA00005581"/>
    </source>
</evidence>
<evidence type="ECO:0000313" key="8">
    <source>
        <dbReference type="Proteomes" id="UP001443914"/>
    </source>
</evidence>
<evidence type="ECO:0000256" key="3">
    <source>
        <dbReference type="ARBA" id="ARBA00022471"/>
    </source>
</evidence>
<evidence type="ECO:0000256" key="1">
    <source>
        <dbReference type="ARBA" id="ARBA00004613"/>
    </source>
</evidence>
<name>A0AAW1KWD6_SAPOF</name>
<reference evidence="7" key="1">
    <citation type="submission" date="2024-03" db="EMBL/GenBank/DDBJ databases">
        <title>WGS assembly of Saponaria officinalis var. Norfolk2.</title>
        <authorList>
            <person name="Jenkins J."/>
            <person name="Shu S."/>
            <person name="Grimwood J."/>
            <person name="Barry K."/>
            <person name="Goodstein D."/>
            <person name="Schmutz J."/>
            <person name="Leebens-Mack J."/>
            <person name="Osbourn A."/>
        </authorList>
    </citation>
    <scope>NUCLEOTIDE SEQUENCE [LARGE SCALE GENOMIC DNA]</scope>
    <source>
        <strain evidence="7">JIC</strain>
    </source>
</reference>
<dbReference type="Proteomes" id="UP001443914">
    <property type="component" value="Unassembled WGS sequence"/>
</dbReference>
<comment type="caution">
    <text evidence="7">The sequence shown here is derived from an EMBL/GenBank/DDBJ whole genome shotgun (WGS) entry which is preliminary data.</text>
</comment>
<dbReference type="InterPro" id="IPR010264">
    <property type="entry name" value="Self-incomp_S1"/>
</dbReference>
<evidence type="ECO:0000256" key="4">
    <source>
        <dbReference type="ARBA" id="ARBA00022525"/>
    </source>
</evidence>
<dbReference type="Pfam" id="PF05938">
    <property type="entry name" value="Self-incomp_S1"/>
    <property type="match status" value="1"/>
</dbReference>
<accession>A0AAW1KWD6</accession>
<keyword evidence="4 6" id="KW-0964">Secreted</keyword>
<proteinExistence type="inferred from homology"/>
<sequence>MGNFLLNQVILAIITCLGIINHKINPILAQIELKHMNVQVINKIKDEGKGSKLYLHCKSRDDDLGMQQLLRGQHLQWHFGVNFWMTTLYFCHFYWREQNRSFVVFKAGDEDAWCDHWVFWEVRNNGFYLTCDASKASSWVKMHNWDG</sequence>
<evidence type="ECO:0000256" key="6">
    <source>
        <dbReference type="RuleBase" id="RU367044"/>
    </source>
</evidence>
<comment type="subcellular location">
    <subcellularLocation>
        <location evidence="1 6">Secreted</location>
    </subcellularLocation>
</comment>